<evidence type="ECO:0000313" key="2">
    <source>
        <dbReference type="Proteomes" id="UP000198923"/>
    </source>
</evidence>
<name>A0A1G8ACW6_9ACTN</name>
<dbReference type="AlphaFoldDB" id="A0A1G8ACW6"/>
<gene>
    <name evidence="1" type="ORF">SAMN05421505_11288</name>
</gene>
<protein>
    <submittedName>
        <fullName evidence="1">Uncharacterized protein</fullName>
    </submittedName>
</protein>
<sequence length="116" mass="12949">MSLTFIPGSLLNKTLTLPADVAIELAWLPPGARLEFEGRSFTVMATTEDDHSRWSSLHTLVVADEAGRLWGSDFRQGLTESQHESPWEYDDVAEFSLYQAELVTTVMYRPMAAKAA</sequence>
<dbReference type="Proteomes" id="UP000198923">
    <property type="component" value="Unassembled WGS sequence"/>
</dbReference>
<organism evidence="1 2">
    <name type="scientific">Sinosporangium album</name>
    <dbReference type="NCBI Taxonomy" id="504805"/>
    <lineage>
        <taxon>Bacteria</taxon>
        <taxon>Bacillati</taxon>
        <taxon>Actinomycetota</taxon>
        <taxon>Actinomycetes</taxon>
        <taxon>Streptosporangiales</taxon>
        <taxon>Streptosporangiaceae</taxon>
        <taxon>Sinosporangium</taxon>
    </lineage>
</organism>
<dbReference type="EMBL" id="FNCN01000012">
    <property type="protein sequence ID" value="SDH18190.1"/>
    <property type="molecule type" value="Genomic_DNA"/>
</dbReference>
<dbReference type="STRING" id="504805.SAMN05421505_11288"/>
<reference evidence="1 2" key="1">
    <citation type="submission" date="2016-10" db="EMBL/GenBank/DDBJ databases">
        <authorList>
            <person name="de Groot N.N."/>
        </authorList>
    </citation>
    <scope>NUCLEOTIDE SEQUENCE [LARGE SCALE GENOMIC DNA]</scope>
    <source>
        <strain evidence="1 2">CPCC 201354</strain>
    </source>
</reference>
<keyword evidence="2" id="KW-1185">Reference proteome</keyword>
<evidence type="ECO:0000313" key="1">
    <source>
        <dbReference type="EMBL" id="SDH18190.1"/>
    </source>
</evidence>
<proteinExistence type="predicted"/>
<accession>A0A1G8ACW6</accession>